<dbReference type="RefSeq" id="WP_073456988.1">
    <property type="nucleotide sequence ID" value="NZ_FRAP01000007.1"/>
</dbReference>
<dbReference type="InterPro" id="IPR014710">
    <property type="entry name" value="RmlC-like_jellyroll"/>
</dbReference>
<proteinExistence type="predicted"/>
<evidence type="ECO:0008006" key="4">
    <source>
        <dbReference type="Google" id="ProtNLM"/>
    </source>
</evidence>
<keyword evidence="3" id="KW-1185">Reference proteome</keyword>
<protein>
    <recommendedName>
        <fullName evidence="4">Cupin domain-containing protein</fullName>
    </recommendedName>
</protein>
<organism evidence="2 3">
    <name type="scientific">Pseudonocardia thermophila</name>
    <dbReference type="NCBI Taxonomy" id="1848"/>
    <lineage>
        <taxon>Bacteria</taxon>
        <taxon>Bacillati</taxon>
        <taxon>Actinomycetota</taxon>
        <taxon>Actinomycetes</taxon>
        <taxon>Pseudonocardiales</taxon>
        <taxon>Pseudonocardiaceae</taxon>
        <taxon>Pseudonocardia</taxon>
    </lineage>
</organism>
<evidence type="ECO:0000313" key="2">
    <source>
        <dbReference type="EMBL" id="SHK51540.1"/>
    </source>
</evidence>
<gene>
    <name evidence="2" type="ORF">SAMN05443637_107132</name>
</gene>
<name>A0A1M6T3P7_PSETH</name>
<accession>A0A1M6T3P7</accession>
<dbReference type="SUPFAM" id="SSF51182">
    <property type="entry name" value="RmlC-like cupins"/>
    <property type="match status" value="1"/>
</dbReference>
<dbReference type="Gene3D" id="2.60.120.10">
    <property type="entry name" value="Jelly Rolls"/>
    <property type="match status" value="1"/>
</dbReference>
<dbReference type="InterPro" id="IPR011051">
    <property type="entry name" value="RmlC_Cupin_sf"/>
</dbReference>
<evidence type="ECO:0000256" key="1">
    <source>
        <dbReference type="SAM" id="MobiDB-lite"/>
    </source>
</evidence>
<sequence length="307" mass="33475">MAYTKDDPRSALATATGAPAETAGGDIAAPQFLDFSVLPPDVTTADGSHQWITRGQNFVMIYTEPAAGDLVWRARLDSEQVVLLIDERSSVRGTDDDGVVHEATGPALLVVPPGQSSLTSTGTGPIVQLLQSDEAEWAAKASNAAAYAEPHPHVAPLELWPEPVGGYRWRSYSMSDVPADPKRFGRIFRTRAFMVNFMPPSSGPRDLTRMSPHFHDDFEQASLVVAGTYIHHIQTPWGTDGTKWRPEDHVRVGSPSVTIIPPPTVHTSQAIGWRTNHLIDIFSGPRHDFSARPGWVLNADEYPAPTD</sequence>
<dbReference type="AlphaFoldDB" id="A0A1M6T3P7"/>
<dbReference type="Proteomes" id="UP000184363">
    <property type="component" value="Unassembled WGS sequence"/>
</dbReference>
<feature type="region of interest" description="Disordered" evidence="1">
    <location>
        <begin position="1"/>
        <end position="23"/>
    </location>
</feature>
<dbReference type="STRING" id="1848.SAMN05443637_107132"/>
<reference evidence="2 3" key="1">
    <citation type="submission" date="2016-11" db="EMBL/GenBank/DDBJ databases">
        <authorList>
            <person name="Jaros S."/>
            <person name="Januszkiewicz K."/>
            <person name="Wedrychowicz H."/>
        </authorList>
    </citation>
    <scope>NUCLEOTIDE SEQUENCE [LARGE SCALE GENOMIC DNA]</scope>
    <source>
        <strain evidence="2 3">DSM 43832</strain>
    </source>
</reference>
<evidence type="ECO:0000313" key="3">
    <source>
        <dbReference type="Proteomes" id="UP000184363"/>
    </source>
</evidence>
<dbReference type="EMBL" id="FRAP01000007">
    <property type="protein sequence ID" value="SHK51540.1"/>
    <property type="molecule type" value="Genomic_DNA"/>
</dbReference>
<feature type="compositionally biased region" description="Low complexity" evidence="1">
    <location>
        <begin position="11"/>
        <end position="23"/>
    </location>
</feature>
<dbReference type="OrthoDB" id="8882910at2"/>